<feature type="non-terminal residue" evidence="2">
    <location>
        <position position="1"/>
    </location>
</feature>
<evidence type="ECO:0000256" key="1">
    <source>
        <dbReference type="SAM" id="MobiDB-lite"/>
    </source>
</evidence>
<dbReference type="EMBL" id="WIXE01008740">
    <property type="protein sequence ID" value="KAK5979035.1"/>
    <property type="molecule type" value="Genomic_DNA"/>
</dbReference>
<dbReference type="AlphaFoldDB" id="A0AAN8FHK7"/>
<comment type="caution">
    <text evidence="2">The sequence shown here is derived from an EMBL/GenBank/DDBJ whole genome shotgun (WGS) entry which is preliminary data.</text>
</comment>
<feature type="region of interest" description="Disordered" evidence="1">
    <location>
        <begin position="31"/>
        <end position="55"/>
    </location>
</feature>
<feature type="compositionally biased region" description="Basic residues" evidence="1">
    <location>
        <begin position="31"/>
        <end position="40"/>
    </location>
</feature>
<organism evidence="2 3">
    <name type="scientific">Trichostrongylus colubriformis</name>
    <name type="common">Black scour worm</name>
    <dbReference type="NCBI Taxonomy" id="6319"/>
    <lineage>
        <taxon>Eukaryota</taxon>
        <taxon>Metazoa</taxon>
        <taxon>Ecdysozoa</taxon>
        <taxon>Nematoda</taxon>
        <taxon>Chromadorea</taxon>
        <taxon>Rhabditida</taxon>
        <taxon>Rhabditina</taxon>
        <taxon>Rhabditomorpha</taxon>
        <taxon>Strongyloidea</taxon>
        <taxon>Trichostrongylidae</taxon>
        <taxon>Trichostrongylus</taxon>
    </lineage>
</organism>
<protein>
    <submittedName>
        <fullName evidence="2">Uncharacterized protein</fullName>
    </submittedName>
</protein>
<keyword evidence="3" id="KW-1185">Reference proteome</keyword>
<gene>
    <name evidence="2" type="ORF">GCK32_019144</name>
</gene>
<sequence length="55" mass="6934">AVRLCIWIRTNVYLTIMMRWKLFKRPPRNLTRNRRLRKTQTKQLKPMSWDSMLMR</sequence>
<reference evidence="2 3" key="1">
    <citation type="submission" date="2019-10" db="EMBL/GenBank/DDBJ databases">
        <title>Assembly and Annotation for the nematode Trichostrongylus colubriformis.</title>
        <authorList>
            <person name="Martin J."/>
        </authorList>
    </citation>
    <scope>NUCLEOTIDE SEQUENCE [LARGE SCALE GENOMIC DNA]</scope>
    <source>
        <strain evidence="2">G859</strain>
        <tissue evidence="2">Whole worm</tissue>
    </source>
</reference>
<dbReference type="Proteomes" id="UP001331761">
    <property type="component" value="Unassembled WGS sequence"/>
</dbReference>
<evidence type="ECO:0000313" key="2">
    <source>
        <dbReference type="EMBL" id="KAK5979035.1"/>
    </source>
</evidence>
<proteinExistence type="predicted"/>
<evidence type="ECO:0000313" key="3">
    <source>
        <dbReference type="Proteomes" id="UP001331761"/>
    </source>
</evidence>
<accession>A0AAN8FHK7</accession>
<name>A0AAN8FHK7_TRICO</name>